<keyword evidence="3" id="KW-0325">Glycoprotein</keyword>
<evidence type="ECO:0000256" key="1">
    <source>
        <dbReference type="ARBA" id="ARBA00022729"/>
    </source>
</evidence>
<dbReference type="SUPFAM" id="SSF101898">
    <property type="entry name" value="NHL repeat"/>
    <property type="match status" value="2"/>
</dbReference>
<sequence>MELKRISLGLMLIVTAVVSACTGESEPPVSRFEVAKGGDDRNGPYDVIPGWWKPAPDHDETWTWGSAAGVWPDTPDRVLIVMWGDQRRQSRPGEDNERQRNFLVAVDRDGNITENWSQWDSLFNRPHQIYINPYDPERAVWVDERGGNGVHEAILKFSNDGSELLLQMEDPNPVFGEGGPNPRENPNPGPLDFGQNAVLAFLPNGDFLLGDGYQNGRVVRYNSDGKFLSEFGSVGSGPGQFDLVHGIAVDKENRVYVSDRRNHRIQIFTEDGTLLDEWPNIWDPVAIMIDVNDFVWILDATLNRILKYDLDGQLLDYFGTYGEASSLGRPGFTCSDDAAVVEAGLDTDHTGACGGFSLPHQMSVDSEGNLYVAQFGGPWIDKYVPKPGADPSRLIGQPLGH</sequence>
<dbReference type="Gene3D" id="2.120.10.30">
    <property type="entry name" value="TolB, C-terminal domain"/>
    <property type="match status" value="2"/>
</dbReference>
<dbReference type="PROSITE" id="PS51257">
    <property type="entry name" value="PROKAR_LIPOPROTEIN"/>
    <property type="match status" value="1"/>
</dbReference>
<reference evidence="4" key="1">
    <citation type="submission" date="2018-05" db="EMBL/GenBank/DDBJ databases">
        <authorList>
            <person name="Lanie J.A."/>
            <person name="Ng W.-L."/>
            <person name="Kazmierczak K.M."/>
            <person name="Andrzejewski T.M."/>
            <person name="Davidsen T.M."/>
            <person name="Wayne K.J."/>
            <person name="Tettelin H."/>
            <person name="Glass J.I."/>
            <person name="Rusch D."/>
            <person name="Podicherti R."/>
            <person name="Tsui H.-C.T."/>
            <person name="Winkler M.E."/>
        </authorList>
    </citation>
    <scope>NUCLEOTIDE SEQUENCE</scope>
</reference>
<keyword evidence="1" id="KW-0732">Signal</keyword>
<organism evidence="4">
    <name type="scientific">marine metagenome</name>
    <dbReference type="NCBI Taxonomy" id="408172"/>
    <lineage>
        <taxon>unclassified sequences</taxon>
        <taxon>metagenomes</taxon>
        <taxon>ecological metagenomes</taxon>
    </lineage>
</organism>
<dbReference type="InterPro" id="IPR001258">
    <property type="entry name" value="NHL_repeat"/>
</dbReference>
<evidence type="ECO:0000256" key="2">
    <source>
        <dbReference type="ARBA" id="ARBA00022737"/>
    </source>
</evidence>
<evidence type="ECO:0000256" key="3">
    <source>
        <dbReference type="ARBA" id="ARBA00023180"/>
    </source>
</evidence>
<gene>
    <name evidence="4" type="ORF">METZ01_LOCUS65546</name>
</gene>
<dbReference type="InterPro" id="IPR011042">
    <property type="entry name" value="6-blade_b-propeller_TolB-like"/>
</dbReference>
<evidence type="ECO:0008006" key="5">
    <source>
        <dbReference type="Google" id="ProtNLM"/>
    </source>
</evidence>
<name>A0A381T937_9ZZZZ</name>
<dbReference type="AlphaFoldDB" id="A0A381T937"/>
<dbReference type="EMBL" id="UINC01004219">
    <property type="protein sequence ID" value="SVA12692.1"/>
    <property type="molecule type" value="Genomic_DNA"/>
</dbReference>
<dbReference type="PANTHER" id="PTHR10680:SF38">
    <property type="entry name" value="BLL1368 PROTEIN"/>
    <property type="match status" value="1"/>
</dbReference>
<evidence type="ECO:0000313" key="4">
    <source>
        <dbReference type="EMBL" id="SVA12692.1"/>
    </source>
</evidence>
<dbReference type="Pfam" id="PF01436">
    <property type="entry name" value="NHL"/>
    <property type="match status" value="1"/>
</dbReference>
<accession>A0A381T937</accession>
<dbReference type="PANTHER" id="PTHR10680">
    <property type="entry name" value="PEPTIDYL-GLYCINE ALPHA-AMIDATING MONOOXYGENASE"/>
    <property type="match status" value="1"/>
</dbReference>
<protein>
    <recommendedName>
        <fullName evidence="5">6-bladed beta-propeller</fullName>
    </recommendedName>
</protein>
<dbReference type="PROSITE" id="PS51125">
    <property type="entry name" value="NHL"/>
    <property type="match status" value="1"/>
</dbReference>
<keyword evidence="2" id="KW-0677">Repeat</keyword>
<proteinExistence type="predicted"/>